<evidence type="ECO:0000313" key="3">
    <source>
        <dbReference type="EMBL" id="QQZ49503.1"/>
    </source>
</evidence>
<dbReference type="PROSITE" id="PS51186">
    <property type="entry name" value="GNAT"/>
    <property type="match status" value="1"/>
</dbReference>
<keyword evidence="4" id="KW-1185">Reference proteome</keyword>
<evidence type="ECO:0000313" key="4">
    <source>
        <dbReference type="Proteomes" id="UP000622580"/>
    </source>
</evidence>
<dbReference type="PANTHER" id="PTHR43792">
    <property type="entry name" value="GNAT FAMILY, PUTATIVE (AFU_ORTHOLOGUE AFUA_3G00765)-RELATED-RELATED"/>
    <property type="match status" value="1"/>
</dbReference>
<dbReference type="InterPro" id="IPR051531">
    <property type="entry name" value="N-acetyltransferase"/>
</dbReference>
<reference evidence="2" key="2">
    <citation type="submission" date="2021-04" db="EMBL/GenBank/DDBJ databases">
        <title>Draft genome assembly of strain Phenylobacterium sp. 20VBR1 using MiniION and Illumina platforms.</title>
        <authorList>
            <person name="Thomas F.A."/>
            <person name="Krishnan K.P."/>
            <person name="Sinha R.K."/>
        </authorList>
    </citation>
    <scope>NUCLEOTIDE SEQUENCE</scope>
    <source>
        <strain evidence="2">20VBR1</strain>
    </source>
</reference>
<dbReference type="InterPro" id="IPR000182">
    <property type="entry name" value="GNAT_dom"/>
</dbReference>
<accession>A0A941D3K7</accession>
<gene>
    <name evidence="2" type="ORF">JKL49_15075</name>
    <name evidence="3" type="ORF">JKL49_21400</name>
</gene>
<dbReference type="InterPro" id="IPR016181">
    <property type="entry name" value="Acyl_CoA_acyltransferase"/>
</dbReference>
<protein>
    <submittedName>
        <fullName evidence="2">GNAT family N-acetyltransferase</fullName>
    </submittedName>
</protein>
<evidence type="ECO:0000259" key="1">
    <source>
        <dbReference type="PROSITE" id="PS51186"/>
    </source>
</evidence>
<name>A0A941D3K7_9CAUL</name>
<reference evidence="3" key="1">
    <citation type="submission" date="2021-01" db="EMBL/GenBank/DDBJ databases">
        <title>Genome sequence of Phenylobacterium sp. 20VBR1 isolated from a valley glaceir, Ny-Alesund, Svalbard.</title>
        <authorList>
            <person name="Thomas F.A."/>
            <person name="Krishnan K.P."/>
            <person name="Sinha R.K."/>
        </authorList>
    </citation>
    <scope>NUCLEOTIDE SEQUENCE</scope>
    <source>
        <strain evidence="3">20VBR1</strain>
    </source>
</reference>
<dbReference type="Gene3D" id="3.40.630.30">
    <property type="match status" value="1"/>
</dbReference>
<dbReference type="SUPFAM" id="SSF55729">
    <property type="entry name" value="Acyl-CoA N-acyltransferases (Nat)"/>
    <property type="match status" value="1"/>
</dbReference>
<dbReference type="Proteomes" id="UP000622580">
    <property type="component" value="Unassembled WGS sequence"/>
</dbReference>
<dbReference type="Pfam" id="PF13302">
    <property type="entry name" value="Acetyltransf_3"/>
    <property type="match status" value="1"/>
</dbReference>
<dbReference type="EMBL" id="JAGSGD010000001">
    <property type="protein sequence ID" value="MBR7620714.1"/>
    <property type="molecule type" value="Genomic_DNA"/>
</dbReference>
<dbReference type="PANTHER" id="PTHR43792:SF1">
    <property type="entry name" value="N-ACETYLTRANSFERASE DOMAIN-CONTAINING PROTEIN"/>
    <property type="match status" value="1"/>
</dbReference>
<proteinExistence type="predicted"/>
<dbReference type="AlphaFoldDB" id="A0A941D3K7"/>
<sequence>MREWLQDIPEQILTDRLLIRPHRQGDGRALHDAIMDSLADLRRWPAAMGWSLGDQSAQGSEEFCRACSEAFSRRADFPLLITLRDSGTIVGSSGLHRPDWSVPKLEIGWWGRSTYAKRGLVTEAVEAILEYGFVHLRARRVFALPDDQNSASWRICERVGMNYEGLMIHERAEPDGTLRDTRLYAMVR</sequence>
<feature type="domain" description="N-acetyltransferase" evidence="1">
    <location>
        <begin position="28"/>
        <end position="185"/>
    </location>
</feature>
<evidence type="ECO:0000313" key="2">
    <source>
        <dbReference type="EMBL" id="MBR7620714.1"/>
    </source>
</evidence>
<dbReference type="RefSeq" id="WP_215341440.1">
    <property type="nucleotide sequence ID" value="NZ_JAGSGD010000001.1"/>
</dbReference>
<organism evidence="2 4">
    <name type="scientific">Phenylobacterium glaciei</name>
    <dbReference type="NCBI Taxonomy" id="2803784"/>
    <lineage>
        <taxon>Bacteria</taxon>
        <taxon>Pseudomonadati</taxon>
        <taxon>Pseudomonadota</taxon>
        <taxon>Alphaproteobacteria</taxon>
        <taxon>Caulobacterales</taxon>
        <taxon>Caulobacteraceae</taxon>
        <taxon>Phenylobacterium</taxon>
    </lineage>
</organism>
<dbReference type="GO" id="GO:0016747">
    <property type="term" value="F:acyltransferase activity, transferring groups other than amino-acyl groups"/>
    <property type="evidence" value="ECO:0007669"/>
    <property type="project" value="InterPro"/>
</dbReference>
<dbReference type="EMBL" id="CP068570">
    <property type="protein sequence ID" value="QQZ49503.1"/>
    <property type="molecule type" value="Genomic_DNA"/>
</dbReference>